<reference evidence="2" key="1">
    <citation type="submission" date="2019-04" db="EMBL/GenBank/DDBJ databases">
        <title>Friends and foes A comparative genomics studyof 23 Aspergillus species from section Flavi.</title>
        <authorList>
            <consortium name="DOE Joint Genome Institute"/>
            <person name="Kjaerbolling I."/>
            <person name="Vesth T."/>
            <person name="Frisvad J.C."/>
            <person name="Nybo J.L."/>
            <person name="Theobald S."/>
            <person name="Kildgaard S."/>
            <person name="Isbrandt T."/>
            <person name="Kuo A."/>
            <person name="Sato A."/>
            <person name="Lyhne E.K."/>
            <person name="Kogle M.E."/>
            <person name="Wiebenga A."/>
            <person name="Kun R.S."/>
            <person name="Lubbers R.J."/>
            <person name="Makela M.R."/>
            <person name="Barry K."/>
            <person name="Chovatia M."/>
            <person name="Clum A."/>
            <person name="Daum C."/>
            <person name="Haridas S."/>
            <person name="He G."/>
            <person name="LaButti K."/>
            <person name="Lipzen A."/>
            <person name="Mondo S."/>
            <person name="Riley R."/>
            <person name="Salamov A."/>
            <person name="Simmons B.A."/>
            <person name="Magnuson J.K."/>
            <person name="Henrissat B."/>
            <person name="Mortensen U.H."/>
            <person name="Larsen T.O."/>
            <person name="Devries R.P."/>
            <person name="Grigoriev I.V."/>
            <person name="Machida M."/>
            <person name="Baker S.E."/>
            <person name="Andersen M.R."/>
        </authorList>
    </citation>
    <scope>NUCLEOTIDE SEQUENCE [LARGE SCALE GENOMIC DNA]</scope>
    <source>
        <strain evidence="2">CBS 130015</strain>
    </source>
</reference>
<proteinExistence type="predicted"/>
<dbReference type="Proteomes" id="UP000325433">
    <property type="component" value="Unassembled WGS sequence"/>
</dbReference>
<dbReference type="PROSITE" id="PS51257">
    <property type="entry name" value="PROKAR_LIPOPROTEIN"/>
    <property type="match status" value="1"/>
</dbReference>
<name>A0A5N6WAH9_9EURO</name>
<accession>A0A5N6WAH9</accession>
<evidence type="ECO:0000313" key="2">
    <source>
        <dbReference type="Proteomes" id="UP000325433"/>
    </source>
</evidence>
<gene>
    <name evidence="1" type="ORF">BDV41DRAFT_524688</name>
</gene>
<keyword evidence="2" id="KW-1185">Reference proteome</keyword>
<dbReference type="AlphaFoldDB" id="A0A5N6WAH9"/>
<protein>
    <submittedName>
        <fullName evidence="1">Uncharacterized protein</fullName>
    </submittedName>
</protein>
<evidence type="ECO:0000313" key="1">
    <source>
        <dbReference type="EMBL" id="KAE8317652.1"/>
    </source>
</evidence>
<dbReference type="EMBL" id="ML738300">
    <property type="protein sequence ID" value="KAE8317652.1"/>
    <property type="molecule type" value="Genomic_DNA"/>
</dbReference>
<sequence>MVRYYAGVLVRIPGVCRLSLLSNTLSSCCSLKWRKEKMSKIAPKDSKTWCGS</sequence>
<organism evidence="1 2">
    <name type="scientific">Aspergillus transmontanensis</name>
    <dbReference type="NCBI Taxonomy" id="1034304"/>
    <lineage>
        <taxon>Eukaryota</taxon>
        <taxon>Fungi</taxon>
        <taxon>Dikarya</taxon>
        <taxon>Ascomycota</taxon>
        <taxon>Pezizomycotina</taxon>
        <taxon>Eurotiomycetes</taxon>
        <taxon>Eurotiomycetidae</taxon>
        <taxon>Eurotiales</taxon>
        <taxon>Aspergillaceae</taxon>
        <taxon>Aspergillus</taxon>
        <taxon>Aspergillus subgen. Circumdati</taxon>
    </lineage>
</organism>